<dbReference type="InterPro" id="IPR011925">
    <property type="entry name" value="LolCE_TM"/>
</dbReference>
<feature type="domain" description="ABC3 transporter permease C-terminal" evidence="9">
    <location>
        <begin position="287"/>
        <end position="420"/>
    </location>
</feature>
<evidence type="ECO:0000256" key="4">
    <source>
        <dbReference type="ARBA" id="ARBA00022475"/>
    </source>
</evidence>
<evidence type="ECO:0000256" key="6">
    <source>
        <dbReference type="ARBA" id="ARBA00022989"/>
    </source>
</evidence>
<dbReference type="PANTHER" id="PTHR30489:SF0">
    <property type="entry name" value="LIPOPROTEIN-RELEASING SYSTEM TRANSMEMBRANE PROTEIN LOLE"/>
    <property type="match status" value="1"/>
</dbReference>
<dbReference type="PANTHER" id="PTHR30489">
    <property type="entry name" value="LIPOPROTEIN-RELEASING SYSTEM TRANSMEMBRANE PROTEIN LOLE"/>
    <property type="match status" value="1"/>
</dbReference>
<evidence type="ECO:0000256" key="1">
    <source>
        <dbReference type="ARBA" id="ARBA00004651"/>
    </source>
</evidence>
<accession>A0ABT8SN43</accession>
<evidence type="ECO:0000259" key="9">
    <source>
        <dbReference type="Pfam" id="PF02687"/>
    </source>
</evidence>
<keyword evidence="7 8" id="KW-0472">Membrane</keyword>
<dbReference type="InterPro" id="IPR025857">
    <property type="entry name" value="MacB_PCD"/>
</dbReference>
<evidence type="ECO:0000256" key="7">
    <source>
        <dbReference type="ARBA" id="ARBA00023136"/>
    </source>
</evidence>
<keyword evidence="3" id="KW-0813">Transport</keyword>
<proteinExistence type="inferred from homology"/>
<comment type="subcellular location">
    <subcellularLocation>
        <location evidence="1">Cell membrane</location>
        <topology evidence="1">Multi-pass membrane protein</topology>
    </subcellularLocation>
</comment>
<evidence type="ECO:0000256" key="8">
    <source>
        <dbReference type="SAM" id="Phobius"/>
    </source>
</evidence>
<dbReference type="EMBL" id="JAUKTR010000004">
    <property type="protein sequence ID" value="MDO1559994.1"/>
    <property type="molecule type" value="Genomic_DNA"/>
</dbReference>
<evidence type="ECO:0000256" key="5">
    <source>
        <dbReference type="ARBA" id="ARBA00022692"/>
    </source>
</evidence>
<evidence type="ECO:0000256" key="2">
    <source>
        <dbReference type="ARBA" id="ARBA00005236"/>
    </source>
</evidence>
<feature type="transmembrane region" description="Helical" evidence="8">
    <location>
        <begin position="391"/>
        <end position="410"/>
    </location>
</feature>
<keyword evidence="11" id="KW-0449">Lipoprotein</keyword>
<evidence type="ECO:0000313" key="12">
    <source>
        <dbReference type="Proteomes" id="UP001169063"/>
    </source>
</evidence>
<keyword evidence="12" id="KW-1185">Reference proteome</keyword>
<evidence type="ECO:0000313" key="11">
    <source>
        <dbReference type="EMBL" id="MDO1559994.1"/>
    </source>
</evidence>
<dbReference type="InterPro" id="IPR051447">
    <property type="entry name" value="Lipoprotein-release_system"/>
</dbReference>
<dbReference type="InterPro" id="IPR003838">
    <property type="entry name" value="ABC3_permease_C"/>
</dbReference>
<organism evidence="11 12">
    <name type="scientific">Peiella sedimenti</name>
    <dbReference type="NCBI Taxonomy" id="3061083"/>
    <lineage>
        <taxon>Bacteria</taxon>
        <taxon>Pseudomonadati</taxon>
        <taxon>Pseudomonadota</taxon>
        <taxon>Alphaproteobacteria</taxon>
        <taxon>Caulobacterales</taxon>
        <taxon>Caulobacteraceae</taxon>
        <taxon>Peiella</taxon>
    </lineage>
</organism>
<keyword evidence="6 8" id="KW-1133">Transmembrane helix</keyword>
<sequence length="427" mass="45679">MTPPPAAKPFSAWEIGLAARYLRAKRKEGGIALIAAISFIGVALAVAVLIIVMSVMNGFRTELLSRILAFNGHMYVQGAALDRPDRDAMLAQIRDVPQVRMAAPIIEAQAGVVGRSGQGTGAVVRGITREDLARQTIVSENIKAGSIAGFGRGDYGGDEILLGQGLAAQLGLTAGDPVRLISFTGGSSIVGTTPLDKTYVVGGVFSVGVSDYDRAFIYMPLEQAQLFFGKEEIWDAVEIMVDNPDQTAQLAPRLREIAGPGGIVSDWTARNSELFEALQVERTVMRLILMLVVAIAAMNIISGIVMLVKNKGRDIAILKTMGASRGAVLRVFFMAGAAIGTAGTLVGVTIGVLFCVFIQPIQELVEEVTGARVFNPEVYFLPHIPARVEPLEVLIIVAWSLAMSCAATWFPARRAARLDPVEALRYE</sequence>
<evidence type="ECO:0000259" key="10">
    <source>
        <dbReference type="Pfam" id="PF12704"/>
    </source>
</evidence>
<feature type="transmembrane region" description="Helical" evidence="8">
    <location>
        <begin position="329"/>
        <end position="359"/>
    </location>
</feature>
<dbReference type="NCBIfam" id="TIGR02212">
    <property type="entry name" value="lolCE"/>
    <property type="match status" value="1"/>
</dbReference>
<dbReference type="Pfam" id="PF02687">
    <property type="entry name" value="FtsX"/>
    <property type="match status" value="1"/>
</dbReference>
<feature type="domain" description="MacB-like periplasmic core" evidence="10">
    <location>
        <begin position="36"/>
        <end position="256"/>
    </location>
</feature>
<reference evidence="11" key="1">
    <citation type="submission" date="2023-07" db="EMBL/GenBank/DDBJ databases">
        <title>Brevundimonas soil sp. nov., isolated from the soil of chemical plant.</title>
        <authorList>
            <person name="Wu N."/>
        </authorList>
    </citation>
    <scope>NUCLEOTIDE SEQUENCE</scope>
    <source>
        <strain evidence="11">XZ-24</strain>
    </source>
</reference>
<evidence type="ECO:0000256" key="3">
    <source>
        <dbReference type="ARBA" id="ARBA00022448"/>
    </source>
</evidence>
<comment type="similarity">
    <text evidence="2">Belongs to the ABC-4 integral membrane protein family. LolC/E subfamily.</text>
</comment>
<keyword evidence="5 8" id="KW-0812">Transmembrane</keyword>
<keyword evidence="4" id="KW-1003">Cell membrane</keyword>
<feature type="transmembrane region" description="Helical" evidence="8">
    <location>
        <begin position="287"/>
        <end position="308"/>
    </location>
</feature>
<dbReference type="Pfam" id="PF12704">
    <property type="entry name" value="MacB_PCD"/>
    <property type="match status" value="1"/>
</dbReference>
<dbReference type="Proteomes" id="UP001169063">
    <property type="component" value="Unassembled WGS sequence"/>
</dbReference>
<name>A0ABT8SN43_9CAUL</name>
<gene>
    <name evidence="11" type="ORF">Q0812_11210</name>
</gene>
<dbReference type="RefSeq" id="WP_302110424.1">
    <property type="nucleotide sequence ID" value="NZ_JAUKTR010000004.1"/>
</dbReference>
<protein>
    <submittedName>
        <fullName evidence="11">Lipoprotein-releasing ABC transporter permease subunit</fullName>
    </submittedName>
</protein>
<comment type="caution">
    <text evidence="11">The sequence shown here is derived from an EMBL/GenBank/DDBJ whole genome shotgun (WGS) entry which is preliminary data.</text>
</comment>
<feature type="transmembrane region" description="Helical" evidence="8">
    <location>
        <begin position="30"/>
        <end position="56"/>
    </location>
</feature>